<dbReference type="AlphaFoldDB" id="A0A7W5BRB8"/>
<reference evidence="1 2" key="1">
    <citation type="submission" date="2020-08" db="EMBL/GenBank/DDBJ databases">
        <title>Genomic Encyclopedia of Type Strains, Phase III (KMG-III): the genomes of soil and plant-associated and newly described type strains.</title>
        <authorList>
            <person name="Whitman W."/>
        </authorList>
    </citation>
    <scope>NUCLEOTIDE SEQUENCE [LARGE SCALE GENOMIC DNA]</scope>
    <source>
        <strain evidence="1 2">CECT 4113</strain>
    </source>
</reference>
<organism evidence="1 2">
    <name type="scientific">Rhizobium pisi</name>
    <dbReference type="NCBI Taxonomy" id="574561"/>
    <lineage>
        <taxon>Bacteria</taxon>
        <taxon>Pseudomonadati</taxon>
        <taxon>Pseudomonadota</taxon>
        <taxon>Alphaproteobacteria</taxon>
        <taxon>Hyphomicrobiales</taxon>
        <taxon>Rhizobiaceae</taxon>
        <taxon>Rhizobium/Agrobacterium group</taxon>
        <taxon>Rhizobium</taxon>
    </lineage>
</organism>
<evidence type="ECO:0000313" key="1">
    <source>
        <dbReference type="EMBL" id="MBB3137711.1"/>
    </source>
</evidence>
<evidence type="ECO:0000313" key="2">
    <source>
        <dbReference type="Proteomes" id="UP000518315"/>
    </source>
</evidence>
<proteinExistence type="predicted"/>
<dbReference type="Proteomes" id="UP000518315">
    <property type="component" value="Unassembled WGS sequence"/>
</dbReference>
<gene>
    <name evidence="1" type="ORF">FHS26_005476</name>
</gene>
<accession>A0A7W5BRB8</accession>
<sequence>MSPSTTQFARWLPSQIENAADNESVVGVSWPKWRNRGERRRRHRQANLQKQ</sequence>
<comment type="caution">
    <text evidence="1">The sequence shown here is derived from an EMBL/GenBank/DDBJ whole genome shotgun (WGS) entry which is preliminary data.</text>
</comment>
<dbReference type="EMBL" id="JACHXH010000024">
    <property type="protein sequence ID" value="MBB3137711.1"/>
    <property type="molecule type" value="Genomic_DNA"/>
</dbReference>
<protein>
    <submittedName>
        <fullName evidence="1">Uncharacterized protein</fullName>
    </submittedName>
</protein>
<name>A0A7W5BRB8_9HYPH</name>
<keyword evidence="2" id="KW-1185">Reference proteome</keyword>